<feature type="compositionally biased region" description="Low complexity" evidence="1">
    <location>
        <begin position="1"/>
        <end position="18"/>
    </location>
</feature>
<evidence type="ECO:0000313" key="2">
    <source>
        <dbReference type="EMBL" id="OSM04961.1"/>
    </source>
</evidence>
<accession>A0A1Y2K5K3</accession>
<protein>
    <submittedName>
        <fullName evidence="2">Uncharacterized protein</fullName>
    </submittedName>
</protein>
<dbReference type="STRING" id="1434232.MAIT1_03081"/>
<evidence type="ECO:0000313" key="3">
    <source>
        <dbReference type="Proteomes" id="UP000194003"/>
    </source>
</evidence>
<organism evidence="2 3">
    <name type="scientific">Magnetofaba australis IT-1</name>
    <dbReference type="NCBI Taxonomy" id="1434232"/>
    <lineage>
        <taxon>Bacteria</taxon>
        <taxon>Pseudomonadati</taxon>
        <taxon>Pseudomonadota</taxon>
        <taxon>Magnetococcia</taxon>
        <taxon>Magnetococcales</taxon>
        <taxon>Magnetococcaceae</taxon>
        <taxon>Magnetofaba</taxon>
    </lineage>
</organism>
<dbReference type="AlphaFoldDB" id="A0A1Y2K5K3"/>
<feature type="region of interest" description="Disordered" evidence="1">
    <location>
        <begin position="1"/>
        <end position="27"/>
    </location>
</feature>
<proteinExistence type="predicted"/>
<name>A0A1Y2K5K3_9PROT</name>
<dbReference type="Proteomes" id="UP000194003">
    <property type="component" value="Unassembled WGS sequence"/>
</dbReference>
<evidence type="ECO:0000256" key="1">
    <source>
        <dbReference type="SAM" id="MobiDB-lite"/>
    </source>
</evidence>
<sequence>MAQPVTTTTPQPAQSQSSLWQGEKPGFEDVWDTVNPMQHLPVVSGLYRAGSGDQIGNGPRLAGGALYGVLTGGPVLGLAGSAADVLVRESSGKDVGEHVASALMPQTVTRPVAPQPNWQVYGAPSVTARASGYQIYTGATQVDAALLQQGMTPNAAQAATPAAQQAAVYRYQSMAANAPVVR</sequence>
<dbReference type="EMBL" id="LVJN01000018">
    <property type="protein sequence ID" value="OSM04961.1"/>
    <property type="molecule type" value="Genomic_DNA"/>
</dbReference>
<gene>
    <name evidence="2" type="ORF">MAIT1_03081</name>
</gene>
<reference evidence="2 3" key="1">
    <citation type="journal article" date="2016" name="BMC Genomics">
        <title>Combined genomic and structural analyses of a cultured magnetotactic bacterium reveals its niche adaptation to a dynamic environment.</title>
        <authorList>
            <person name="Araujo A.C."/>
            <person name="Morillo V."/>
            <person name="Cypriano J."/>
            <person name="Teixeira L.C."/>
            <person name="Leao P."/>
            <person name="Lyra S."/>
            <person name="Almeida L.G."/>
            <person name="Bazylinski D.A."/>
            <person name="Vasconcellos A.T."/>
            <person name="Abreu F."/>
            <person name="Lins U."/>
        </authorList>
    </citation>
    <scope>NUCLEOTIDE SEQUENCE [LARGE SCALE GENOMIC DNA]</scope>
    <source>
        <strain evidence="2 3">IT-1</strain>
    </source>
</reference>
<comment type="caution">
    <text evidence="2">The sequence shown here is derived from an EMBL/GenBank/DDBJ whole genome shotgun (WGS) entry which is preliminary data.</text>
</comment>
<keyword evidence="3" id="KW-1185">Reference proteome</keyword>